<dbReference type="PANTHER" id="PTHR21666:SF289">
    <property type="entry name" value="L-ALA--D-GLU ENDOPEPTIDASE"/>
    <property type="match status" value="1"/>
</dbReference>
<dbReference type="EMBL" id="CP002271">
    <property type="protein sequence ID" value="ADO74939.1"/>
    <property type="molecule type" value="Genomic_DNA"/>
</dbReference>
<dbReference type="OrthoDB" id="5525651at2"/>
<feature type="domain" description="M23ase beta-sheet core" evidence="2">
    <location>
        <begin position="88"/>
        <end position="188"/>
    </location>
</feature>
<dbReference type="InterPro" id="IPR011055">
    <property type="entry name" value="Dup_hybrid_motif"/>
</dbReference>
<dbReference type="Pfam" id="PF01551">
    <property type="entry name" value="Peptidase_M23"/>
    <property type="match status" value="1"/>
</dbReference>
<dbReference type="eggNOG" id="COG0739">
    <property type="taxonomic scope" value="Bacteria"/>
</dbReference>
<dbReference type="SUPFAM" id="SSF51261">
    <property type="entry name" value="Duplicated hybrid motif"/>
    <property type="match status" value="1"/>
</dbReference>
<dbReference type="InterPro" id="IPR050570">
    <property type="entry name" value="Cell_wall_metabolism_enzyme"/>
</dbReference>
<reference evidence="3 5" key="2">
    <citation type="journal article" date="2011" name="Mol. Biol. Evol.">
        <title>Comparative genomic analysis of fruiting body formation in Myxococcales.</title>
        <authorList>
            <person name="Huntley S."/>
            <person name="Hamann N."/>
            <person name="Wegener-Feldbrugge S."/>
            <person name="Treuner-Lange A."/>
            <person name="Kube M."/>
            <person name="Reinhardt R."/>
            <person name="Klages S."/>
            <person name="Muller R."/>
            <person name="Ronning C.M."/>
            <person name="Nierman W.C."/>
            <person name="Sogaard-Andersen L."/>
        </authorList>
    </citation>
    <scope>NUCLEOTIDE SEQUENCE [LARGE SCALE GENOMIC DNA]</scope>
    <source>
        <strain evidence="3 5">DW4/3-1</strain>
    </source>
</reference>
<evidence type="ECO:0000259" key="2">
    <source>
        <dbReference type="Pfam" id="PF01551"/>
    </source>
</evidence>
<name>Q095Z3_STIAD</name>
<dbReference type="GO" id="GO:0004222">
    <property type="term" value="F:metalloendopeptidase activity"/>
    <property type="evidence" value="ECO:0007669"/>
    <property type="project" value="TreeGrafter"/>
</dbReference>
<proteinExistence type="predicted"/>
<dbReference type="KEGG" id="sur:STAUR_7183"/>
<reference evidence="4 6" key="1">
    <citation type="submission" date="2006-04" db="EMBL/GenBank/DDBJ databases">
        <authorList>
            <person name="Nierman W.C."/>
        </authorList>
    </citation>
    <scope>NUCLEOTIDE SEQUENCE [LARGE SCALE GENOMIC DNA]</scope>
    <source>
        <strain evidence="4 6">DW4/3-1</strain>
    </source>
</reference>
<evidence type="ECO:0000313" key="3">
    <source>
        <dbReference type="EMBL" id="ADO74939.1"/>
    </source>
</evidence>
<gene>
    <name evidence="3" type="ordered locus">STAUR_7183</name>
    <name evidence="4" type="ORF">STIAU_5900</name>
</gene>
<evidence type="ECO:0000313" key="6">
    <source>
        <dbReference type="Proteomes" id="UP000032702"/>
    </source>
</evidence>
<dbReference type="Proteomes" id="UP000032702">
    <property type="component" value="Unassembled WGS sequence"/>
</dbReference>
<dbReference type="EMBL" id="AAMD01000031">
    <property type="protein sequence ID" value="EAU67525.1"/>
    <property type="molecule type" value="Genomic_DNA"/>
</dbReference>
<dbReference type="CDD" id="cd12797">
    <property type="entry name" value="M23_peptidase"/>
    <property type="match status" value="1"/>
</dbReference>
<dbReference type="Gene3D" id="2.70.70.10">
    <property type="entry name" value="Glucose Permease (Domain IIA)"/>
    <property type="match status" value="1"/>
</dbReference>
<protein>
    <submittedName>
        <fullName evidence="4">M23 peptidase domain protein</fullName>
    </submittedName>
</protein>
<sequence>MFSISSQKCQTSLFRVQRKIGNAMSTWKYAALIVLLCWGAAPLDAGAQPLMDWPLGQSVNSVPVMGYNVHIRRRFAAAEPGWKDGRQHTGIDLYWDDNDTEGTAGAPVYAALSGVVVCLPSTSFTPGKVVVLMHKDLAGAEFYSMYGHVEPASWLRLNQVVNRGEPIAVVAENPDEPLQAHLHFELRSWPTSPVTNDCLGPGYAPLGQTAAGLNWWDPVDFYYNHRPLPSSTVAFVDTEFRLRAEPSTNANILSSNNPAGPVDVAGVHPNTVDNSNGTEWWYETYFEDEQAGTVPAYVPGARPEPQAGFYGTYLHVGEVRHLDTACQCAFGQDQHRRPIHSSLTYCGYHVCGADNFAYECRASGWVYKDIPCDAPPTCPCGDFADMYGAIEANKTYCGMRVCGSTNDRIYECTDSGWVEQAASCN</sequence>
<dbReference type="PANTHER" id="PTHR21666">
    <property type="entry name" value="PEPTIDASE-RELATED"/>
    <property type="match status" value="1"/>
</dbReference>
<keyword evidence="1" id="KW-0732">Signal</keyword>
<keyword evidence="5" id="KW-1185">Reference proteome</keyword>
<dbReference type="HOGENOM" id="CLU_645439_0_0_7"/>
<evidence type="ECO:0000256" key="1">
    <source>
        <dbReference type="ARBA" id="ARBA00022729"/>
    </source>
</evidence>
<dbReference type="Proteomes" id="UP000001351">
    <property type="component" value="Chromosome"/>
</dbReference>
<dbReference type="STRING" id="378806.STAUR_7183"/>
<dbReference type="InterPro" id="IPR016047">
    <property type="entry name" value="M23ase_b-sheet_dom"/>
</dbReference>
<dbReference type="AlphaFoldDB" id="Q095Z3"/>
<organism evidence="4 6">
    <name type="scientific">Stigmatella aurantiaca (strain DW4/3-1)</name>
    <dbReference type="NCBI Taxonomy" id="378806"/>
    <lineage>
        <taxon>Bacteria</taxon>
        <taxon>Pseudomonadati</taxon>
        <taxon>Myxococcota</taxon>
        <taxon>Myxococcia</taxon>
        <taxon>Myxococcales</taxon>
        <taxon>Cystobacterineae</taxon>
        <taxon>Archangiaceae</taxon>
        <taxon>Stigmatella</taxon>
    </lineage>
</organism>
<accession>Q095Z3</accession>
<evidence type="ECO:0000313" key="5">
    <source>
        <dbReference type="Proteomes" id="UP000001351"/>
    </source>
</evidence>
<evidence type="ECO:0000313" key="4">
    <source>
        <dbReference type="EMBL" id="EAU67525.1"/>
    </source>
</evidence>